<comment type="caution">
    <text evidence="3">The sequence shown here is derived from an EMBL/GenBank/DDBJ whole genome shotgun (WGS) entry which is preliminary data.</text>
</comment>
<name>K2MPX0_TRYCR</name>
<feature type="coiled-coil region" evidence="1">
    <location>
        <begin position="479"/>
        <end position="528"/>
    </location>
</feature>
<keyword evidence="4" id="KW-1185">Reference proteome</keyword>
<dbReference type="Proteomes" id="UP000007350">
    <property type="component" value="Unassembled WGS sequence"/>
</dbReference>
<feature type="region of interest" description="Disordered" evidence="2">
    <location>
        <begin position="214"/>
        <end position="235"/>
    </location>
</feature>
<feature type="region of interest" description="Disordered" evidence="2">
    <location>
        <begin position="904"/>
        <end position="925"/>
    </location>
</feature>
<evidence type="ECO:0000313" key="3">
    <source>
        <dbReference type="EMBL" id="EKF29100.1"/>
    </source>
</evidence>
<protein>
    <submittedName>
        <fullName evidence="3">Uncharacterized protein</fullName>
    </submittedName>
</protein>
<reference evidence="3 4" key="1">
    <citation type="journal article" date="2012" name="BMC Genomics">
        <title>Comparative genomic analysis of human infective Trypanosoma cruzi lineages with the bat-restricted subspecies T. cruzi marinkellei.</title>
        <authorList>
            <person name="Franzen O."/>
            <person name="Talavera-Lopez C."/>
            <person name="Ochaya S."/>
            <person name="Butler C.E."/>
            <person name="Messenger L.A."/>
            <person name="Lewis M.D."/>
            <person name="Llewellyn M.S."/>
            <person name="Marinkelle C.J."/>
            <person name="Tyler K.M."/>
            <person name="Miles M.A."/>
            <person name="Andersson B."/>
        </authorList>
    </citation>
    <scope>NUCLEOTIDE SEQUENCE [LARGE SCALE GENOMIC DNA]</scope>
    <source>
        <strain evidence="3 4">B7</strain>
    </source>
</reference>
<sequence>MLFFLFFPLFVHSYFYFLFLLFFGFFFFGCLCVCVCLCEAALRVLYAPSSERVLRVTLCVCVRGVDGVKKKMRPLGLSSRHERELANESPVLISVGRADFQLRSEMDQTTAALRQRETQRQQAFRRERAAARSRVDRDMQVLLEGVEGVLPPCVIDPPVITETRSSLFSLPGKKGAARTAHATEGLPPPSFSTSSGERRVLVLCGDSRNKLNDAAKEVKSSQVAGPPRSGGGTLPRGFPLPFEESGFQCVAHWADTSFQEVLLAALGPRSQRERREKDAPSSRFLVSVACYLLNELLTREPKMSVIWPELREVIFKAVFQPCTSSSVPGTEGNDASFYPRFESCHDFTGLHLWSDALFASRTENARLQQRIEELKGILQKSRLVLRFAQRRVDRMRLWNTFRAWRKTTRRERLFFDSATAYFTRVRQRLRIEGCFLRWRRIAAQSHGLELLRMLKESEVRLAFVENSNTKKVATLMNELEKERKSNLILEMKKEALKSQLAEGHVIALRAIDNEIQQHQANVLMAKKQSKRWERLAKTFSYRFNCVMVPPSLRRYGVALRLIEDKYALNAPVPNNLGMEARRGLEAFLLDWVNCFMRATVGSDFWRPVVKINTGLDDGDFGPGALLQFVRALESVYIAKGAQCTASTPPVNRWNEIRRSTEEKDSSNSPTEVQNDVVFTELRRLLYMQTMEGLYPTLLCHCTFLESFFTPVLFCRTAHPTAMLWVLASLFVGYTRLVCSGSALVENDLDAALRCQGEGALQNHTTGPPSMCNEKAEPAPAVAAAAAKEAPFTKRRSKRGSSRAHIVSKNTTIIKRLRPKPWHAESLRKRHEEEEAEEKAASEMERLADTLSDLEVYLGLEEQEDEESSSSSKSNSRCTSSDGVRTFHRNDDDVELASTVMHYSSDTREESFSKTGTNVTREERKRRVNRKARLIPPMNTSIASFSLRDFVAYQGQEAKKRRLWKGFSRVVTSLVVRLRVLDVEPPVSVEINFVSGRKKSSPRMKNTSLSTSSRAGFIPQSRKSIRLVPSFS</sequence>
<proteinExistence type="predicted"/>
<organism evidence="3 4">
    <name type="scientific">Trypanosoma cruzi marinkellei</name>
    <dbReference type="NCBI Taxonomy" id="85056"/>
    <lineage>
        <taxon>Eukaryota</taxon>
        <taxon>Discoba</taxon>
        <taxon>Euglenozoa</taxon>
        <taxon>Kinetoplastea</taxon>
        <taxon>Metakinetoplastina</taxon>
        <taxon>Trypanosomatida</taxon>
        <taxon>Trypanosomatidae</taxon>
        <taxon>Trypanosoma</taxon>
        <taxon>Schizotrypanum</taxon>
    </lineage>
</organism>
<feature type="region of interest" description="Disordered" evidence="2">
    <location>
        <begin position="860"/>
        <end position="889"/>
    </location>
</feature>
<dbReference type="EMBL" id="AHKC01014107">
    <property type="protein sequence ID" value="EKF29100.1"/>
    <property type="molecule type" value="Genomic_DNA"/>
</dbReference>
<feature type="compositionally biased region" description="Polar residues" evidence="2">
    <location>
        <begin position="1002"/>
        <end position="1013"/>
    </location>
</feature>
<feature type="region of interest" description="Disordered" evidence="2">
    <location>
        <begin position="996"/>
        <end position="1020"/>
    </location>
</feature>
<feature type="compositionally biased region" description="Low complexity" evidence="2">
    <location>
        <begin position="868"/>
        <end position="880"/>
    </location>
</feature>
<keyword evidence="1" id="KW-0175">Coiled coil</keyword>
<feature type="region of interest" description="Disordered" evidence="2">
    <location>
        <begin position="817"/>
        <end position="843"/>
    </location>
</feature>
<evidence type="ECO:0000256" key="1">
    <source>
        <dbReference type="SAM" id="Coils"/>
    </source>
</evidence>
<dbReference type="AlphaFoldDB" id="K2MPX0"/>
<evidence type="ECO:0000256" key="2">
    <source>
        <dbReference type="SAM" id="MobiDB-lite"/>
    </source>
</evidence>
<gene>
    <name evidence="3" type="ORF">MOQ_007132</name>
</gene>
<feature type="compositionally biased region" description="Basic and acidic residues" evidence="2">
    <location>
        <begin position="821"/>
        <end position="843"/>
    </location>
</feature>
<evidence type="ECO:0000313" key="4">
    <source>
        <dbReference type="Proteomes" id="UP000007350"/>
    </source>
</evidence>
<dbReference type="OrthoDB" id="244005at2759"/>
<accession>K2MPX0</accession>